<feature type="domain" description="PIN" evidence="1">
    <location>
        <begin position="771"/>
        <end position="902"/>
    </location>
</feature>
<dbReference type="Pfam" id="PF20698">
    <property type="entry name" value="PIN-TPR-GreABC"/>
    <property type="match status" value="1"/>
</dbReference>
<gene>
    <name evidence="2" type="ORF">D0436_21160</name>
</gene>
<dbReference type="Proteomes" id="UP000321124">
    <property type="component" value="Chromosome"/>
</dbReference>
<organism evidence="2 3">
    <name type="scientific">Shewanella decolorationis</name>
    <dbReference type="NCBI Taxonomy" id="256839"/>
    <lineage>
        <taxon>Bacteria</taxon>
        <taxon>Pseudomonadati</taxon>
        <taxon>Pseudomonadota</taxon>
        <taxon>Gammaproteobacteria</taxon>
        <taxon>Alteromonadales</taxon>
        <taxon>Shewanellaceae</taxon>
        <taxon>Shewanella</taxon>
    </lineage>
</organism>
<sequence length="1087" mass="123318">MPTGPSSQVTNIGHNVQAAENATVSIGNLVITSLSSNDLVTFTRQFLYAMTHRDWKTAETYLTSINSVTSLDDECRTLLKLLEYKLFLLQGREITINPDTFVELLRNPSCKQVVKDVVESIYVHHLAQTSHSNAKKRYHSSQYKESFTDEVFYEIVADKQELELFIAGGLSEKFEHELCAGVRCAIRNDDFLTAVNIATELNTRYPNTNSTILLSLSKALKLNREISGRHFWLVNHAQMKELENQILVCLDFANKSEDMRIIRIAAVLLATTCYQVIDLIKLCSENLDEVEKIIPEAHNLPAFKVRDIDTHGFAKKIINGGELTISESDFSLVSSALSQGLITNHEIKRWLDKGGEVSASDDQVKEFIQIILASIICTPTDKRQKFKLSERLDDFLQSSTDKLKNFNVIAIHQLCLNLKNVGLFIYIVKLVEPLLPQTPWCSPILEDYAEALLESDQIEKLDRLLDTVEGIDENYRFLAVKIGRYSLSEDFSRAIELAEKGTEQYPDSCYYWGILIHLLISTNAERERITALLKEIPKNVLEKYSNEGLRLLHCIARVDLELANSFMLEWFIDAPVEMSIHVTNLHFNHLDQLQDPMDFQYPSERCAEAVVYSLDKRQYTKLLVNHCGHSEYLIDTMSPLGGLLSGAQVGDEVKLGMAKYKIIEKLPPSVGAVRISIDIRNDINTGTDSFFKMSLEGDGVDGILKWVDEMSQQKQIVEPEIEGRQIPILMRLNQTHGNDLVKGSFLYLCDKESNKSLKLFSDGETPQESAILDVLALVYLSLTGLVHGVLRSGITLYVTRETQDIVSGWLRDTSRDDYLSIAKVENIFVKTTSNDIARDDSVNNLRLLIGECEVLSPRSIDMPEMLTKLTDSVDVSHYSSLKLAISHSIPFLCLDSMFCSFYHKLNVNLVNTNQFMIDANSATKNDEKRNALCHVQFVLPVPLMHQDVIQLCTHDEKGQYLAAEILKMYPNHYPSSEIALEVLTECSLQSICAAFIGLDNRQPLSLSRWRYTENIVYACCKSSMECLEGDTSEKRLATLISEVLRKLETMPYMTRFSLALFRRFVQGYFLDAKQIDIELRALRRLKN</sequence>
<evidence type="ECO:0000313" key="3">
    <source>
        <dbReference type="Proteomes" id="UP000321124"/>
    </source>
</evidence>
<accession>A0A5B8R1M0</accession>
<proteinExistence type="predicted"/>
<dbReference type="AlphaFoldDB" id="A0A5B8R1M0"/>
<protein>
    <recommendedName>
        <fullName evidence="1">PIN domain-containing protein</fullName>
    </recommendedName>
</protein>
<dbReference type="InterPro" id="IPR048987">
    <property type="entry name" value="PIN-TPR-GreABC"/>
</dbReference>
<dbReference type="EMBL" id="CP031775">
    <property type="protein sequence ID" value="QDZ92770.1"/>
    <property type="molecule type" value="Genomic_DNA"/>
</dbReference>
<reference evidence="2 3" key="1">
    <citation type="journal article" date="2019" name="Ecotoxicol. Environ. Saf.">
        <title>Microbial characterization of heavy metal resistant bacterial strains isolated from an electroplating wastewater treatment plant.</title>
        <authorList>
            <person name="Cai X."/>
            <person name="Zheng X."/>
            <person name="Zhang D."/>
            <person name="Iqbal W."/>
            <person name="Liu C."/>
            <person name="Yang B."/>
            <person name="Zhao X."/>
            <person name="Lu X."/>
            <person name="Mao Y."/>
        </authorList>
    </citation>
    <scope>NUCLEOTIDE SEQUENCE [LARGE SCALE GENOMIC DNA]</scope>
    <source>
        <strain evidence="2 3">Ni1-3</strain>
    </source>
</reference>
<evidence type="ECO:0000259" key="1">
    <source>
        <dbReference type="Pfam" id="PF20698"/>
    </source>
</evidence>
<name>A0A5B8R1M0_9GAMM</name>
<evidence type="ECO:0000313" key="2">
    <source>
        <dbReference type="EMBL" id="QDZ92770.1"/>
    </source>
</evidence>
<dbReference type="KEGG" id="sdeo:D0436_21160"/>
<dbReference type="RefSeq" id="WP_208660584.1">
    <property type="nucleotide sequence ID" value="NZ_CP031775.2"/>
</dbReference>